<keyword evidence="14" id="KW-1133">Transmembrane helix</keyword>
<feature type="domain" description="Protein kinase" evidence="15">
    <location>
        <begin position="9"/>
        <end position="269"/>
    </location>
</feature>
<evidence type="ECO:0000256" key="10">
    <source>
        <dbReference type="ARBA" id="ARBA00048679"/>
    </source>
</evidence>
<evidence type="ECO:0000256" key="7">
    <source>
        <dbReference type="ARBA" id="ARBA00022840"/>
    </source>
</evidence>
<reference evidence="17 18" key="1">
    <citation type="submission" date="2020-08" db="EMBL/GenBank/DDBJ databases">
        <title>Genomic Encyclopedia of Type Strains, Phase IV (KMG-IV): sequencing the most valuable type-strain genomes for metagenomic binning, comparative biology and taxonomic classification.</title>
        <authorList>
            <person name="Goeker M."/>
        </authorList>
    </citation>
    <scope>NUCLEOTIDE SEQUENCE [LARGE SCALE GENOMIC DNA]</scope>
    <source>
        <strain evidence="17 18">DSM 21769</strain>
    </source>
</reference>
<keyword evidence="14" id="KW-0472">Membrane</keyword>
<dbReference type="GO" id="GO:0071224">
    <property type="term" value="P:cellular response to peptidoglycan"/>
    <property type="evidence" value="ECO:0007669"/>
    <property type="project" value="UniProtKB-ARBA"/>
</dbReference>
<dbReference type="AlphaFoldDB" id="A0A841PYP5"/>
<evidence type="ECO:0000256" key="14">
    <source>
        <dbReference type="SAM" id="Phobius"/>
    </source>
</evidence>
<dbReference type="Gene3D" id="2.60.40.2560">
    <property type="match status" value="1"/>
</dbReference>
<gene>
    <name evidence="17" type="ORF">HNR44_001294</name>
</gene>
<dbReference type="PANTHER" id="PTHR43289:SF34">
    <property type="entry name" value="SERINE_THREONINE-PROTEIN KINASE YBDM-RELATED"/>
    <property type="match status" value="1"/>
</dbReference>
<keyword evidence="18" id="KW-1185">Reference proteome</keyword>
<dbReference type="PROSITE" id="PS00108">
    <property type="entry name" value="PROTEIN_KINASE_ST"/>
    <property type="match status" value="1"/>
</dbReference>
<evidence type="ECO:0000256" key="5">
    <source>
        <dbReference type="ARBA" id="ARBA00022741"/>
    </source>
</evidence>
<dbReference type="SMART" id="SM00220">
    <property type="entry name" value="S_TKc"/>
    <property type="match status" value="1"/>
</dbReference>
<dbReference type="GO" id="GO:0007165">
    <property type="term" value="P:signal transduction"/>
    <property type="evidence" value="ECO:0007669"/>
    <property type="project" value="UniProtKB-ARBA"/>
</dbReference>
<evidence type="ECO:0000256" key="6">
    <source>
        <dbReference type="ARBA" id="ARBA00022777"/>
    </source>
</evidence>
<dbReference type="FunFam" id="3.30.200.20:FF:000035">
    <property type="entry name" value="Serine/threonine protein kinase Stk1"/>
    <property type="match status" value="1"/>
</dbReference>
<keyword evidence="6 17" id="KW-0418">Kinase</keyword>
<dbReference type="Gene3D" id="3.30.200.20">
    <property type="entry name" value="Phosphorylase Kinase, domain 1"/>
    <property type="match status" value="1"/>
</dbReference>
<dbReference type="EMBL" id="JACHHJ010000001">
    <property type="protein sequence ID" value="MBB6449345.1"/>
    <property type="molecule type" value="Genomic_DNA"/>
</dbReference>
<feature type="domain" description="PASTA" evidence="16">
    <location>
        <begin position="488"/>
        <end position="553"/>
    </location>
</feature>
<dbReference type="Pfam" id="PF03793">
    <property type="entry name" value="PASTA"/>
    <property type="match status" value="3"/>
</dbReference>
<comment type="subcellular location">
    <subcellularLocation>
        <location evidence="11">Spore membrane</location>
        <topology evidence="11">Single-pass type II membrane protein</topology>
    </subcellularLocation>
</comment>
<dbReference type="InterPro" id="IPR008271">
    <property type="entry name" value="Ser/Thr_kinase_AS"/>
</dbReference>
<keyword evidence="2" id="KW-0723">Serine/threonine-protein kinase</keyword>
<dbReference type="GO" id="GO:0009847">
    <property type="term" value="P:spore germination"/>
    <property type="evidence" value="ECO:0007669"/>
    <property type="project" value="UniProtKB-ARBA"/>
</dbReference>
<dbReference type="Gene3D" id="1.10.510.10">
    <property type="entry name" value="Transferase(Phosphotransferase) domain 1"/>
    <property type="match status" value="1"/>
</dbReference>
<feature type="domain" description="PASTA" evidence="16">
    <location>
        <begin position="354"/>
        <end position="420"/>
    </location>
</feature>
<evidence type="ECO:0000256" key="12">
    <source>
        <dbReference type="ARBA" id="ARBA00070041"/>
    </source>
</evidence>
<proteinExistence type="predicted"/>
<dbReference type="CDD" id="cd14014">
    <property type="entry name" value="STKc_PknB_like"/>
    <property type="match status" value="1"/>
</dbReference>
<evidence type="ECO:0000256" key="11">
    <source>
        <dbReference type="ARBA" id="ARBA00060432"/>
    </source>
</evidence>
<evidence type="ECO:0000256" key="3">
    <source>
        <dbReference type="ARBA" id="ARBA00022544"/>
    </source>
</evidence>
<evidence type="ECO:0000256" key="13">
    <source>
        <dbReference type="SAM" id="MobiDB-lite"/>
    </source>
</evidence>
<dbReference type="Pfam" id="PF00069">
    <property type="entry name" value="Pkinase"/>
    <property type="match status" value="1"/>
</dbReference>
<keyword evidence="4 17" id="KW-0808">Transferase</keyword>
<dbReference type="PROSITE" id="PS50011">
    <property type="entry name" value="PROTEIN_KINASE_DOM"/>
    <property type="match status" value="1"/>
</dbReference>
<accession>A0A841PYP5</accession>
<evidence type="ECO:0000256" key="4">
    <source>
        <dbReference type="ARBA" id="ARBA00022679"/>
    </source>
</evidence>
<dbReference type="SUPFAM" id="SSF54184">
    <property type="entry name" value="Penicillin-binding protein 2x (pbp-2x), c-terminal domain"/>
    <property type="match status" value="1"/>
</dbReference>
<evidence type="ECO:0000256" key="2">
    <source>
        <dbReference type="ARBA" id="ARBA00022527"/>
    </source>
</evidence>
<keyword evidence="14" id="KW-0812">Transmembrane</keyword>
<evidence type="ECO:0000313" key="18">
    <source>
        <dbReference type="Proteomes" id="UP000568839"/>
    </source>
</evidence>
<dbReference type="InterPro" id="IPR011009">
    <property type="entry name" value="Kinase-like_dom_sf"/>
</dbReference>
<dbReference type="RefSeq" id="WP_184403239.1">
    <property type="nucleotide sequence ID" value="NZ_JACHHJ010000001.1"/>
</dbReference>
<keyword evidence="3" id="KW-0309">Germination</keyword>
<dbReference type="InterPro" id="IPR005543">
    <property type="entry name" value="PASTA_dom"/>
</dbReference>
<dbReference type="EC" id="2.7.11.1" evidence="1"/>
<dbReference type="FunFam" id="1.10.510.10:FF:000021">
    <property type="entry name" value="Serine/threonine protein kinase"/>
    <property type="match status" value="1"/>
</dbReference>
<keyword evidence="8" id="KW-0735">Signal-anchor</keyword>
<evidence type="ECO:0000256" key="9">
    <source>
        <dbReference type="ARBA" id="ARBA00047899"/>
    </source>
</evidence>
<sequence length="646" mass="71621">MIGERIDGRYKVKSYIGGGMAYVYHARDIILERDVAVKVLQPHHVNDDEFVRRFRLEAQAATSLVHPNVVDIYDVGEDHNLFYIVMEYVGGNTLKDKIVNNGALSFPETMNIFSELTAAIAYAHEQGIIHRDLKPQNILLDENGTVKVTDFGIARAASAATITHTNSVLGSVHYLSPEQARAGAVTVKTDIYALGVILYEMVTGLLPYNADSAVSIALKHLQDPFPNAKDLRADLPESINNMIRKATAKDPLQRYENVEEIYAETETALLPERINEEPIFVDNQDEEKTKPIPAIHTGAEMEDTRGSGVPEEEGENEAPDKKQKKWGIWKILGVALLPILGFFAAFTIIPELLSPDEVEVPDVVGLEEEEAIETMNASALEVETEFEFHNEVEEGEVYYQDPAAGRTMLENQTVTLSISEGQETMEMPDVIGLDVEQAEEELEVFSDIELVSEQTDEVASNLVVDQEPAADEEVIADETRVRLTYSETPEVTLQDLTGTSQEGVNNYLETNNLTGSFQSTYSDTVPEGDIISHDPAPYETISQGSEINFVVSDGPAPEEEEDDPVQTVEAVIPVEVSEQEDNESVYDIEIVYEDATTDEPAIFVEEEITTSTTYRVPLEVTPDTEGSYTLYVNGEEAQANSFSYEE</sequence>
<dbReference type="SMART" id="SM00740">
    <property type="entry name" value="PASTA"/>
    <property type="match status" value="3"/>
</dbReference>
<evidence type="ECO:0000259" key="15">
    <source>
        <dbReference type="PROSITE" id="PS50011"/>
    </source>
</evidence>
<dbReference type="CDD" id="cd06577">
    <property type="entry name" value="PASTA_pknB"/>
    <property type="match status" value="3"/>
</dbReference>
<feature type="transmembrane region" description="Helical" evidence="14">
    <location>
        <begin position="331"/>
        <end position="349"/>
    </location>
</feature>
<name>A0A841PYP5_9BACL</name>
<organism evidence="17 18">
    <name type="scientific">Geomicrobium halophilum</name>
    <dbReference type="NCBI Taxonomy" id="549000"/>
    <lineage>
        <taxon>Bacteria</taxon>
        <taxon>Bacillati</taxon>
        <taxon>Bacillota</taxon>
        <taxon>Bacilli</taxon>
        <taxon>Bacillales</taxon>
        <taxon>Geomicrobium</taxon>
    </lineage>
</organism>
<keyword evidence="7" id="KW-0067">ATP-binding</keyword>
<comment type="catalytic activity">
    <reaction evidence="9">
        <text>L-threonyl-[protein] + ATP = O-phospho-L-threonyl-[protein] + ADP + H(+)</text>
        <dbReference type="Rhea" id="RHEA:46608"/>
        <dbReference type="Rhea" id="RHEA-COMP:11060"/>
        <dbReference type="Rhea" id="RHEA-COMP:11605"/>
        <dbReference type="ChEBI" id="CHEBI:15378"/>
        <dbReference type="ChEBI" id="CHEBI:30013"/>
        <dbReference type="ChEBI" id="CHEBI:30616"/>
        <dbReference type="ChEBI" id="CHEBI:61977"/>
        <dbReference type="ChEBI" id="CHEBI:456216"/>
        <dbReference type="EC" id="2.7.11.1"/>
    </reaction>
</comment>
<dbReference type="GO" id="GO:0004674">
    <property type="term" value="F:protein serine/threonine kinase activity"/>
    <property type="evidence" value="ECO:0007669"/>
    <property type="project" value="UniProtKB-KW"/>
</dbReference>
<feature type="domain" description="PASTA" evidence="16">
    <location>
        <begin position="421"/>
        <end position="487"/>
    </location>
</feature>
<evidence type="ECO:0000256" key="1">
    <source>
        <dbReference type="ARBA" id="ARBA00012513"/>
    </source>
</evidence>
<dbReference type="NCBIfam" id="NF033483">
    <property type="entry name" value="PknB_PASTA_kin"/>
    <property type="match status" value="1"/>
</dbReference>
<keyword evidence="5" id="KW-0547">Nucleotide-binding</keyword>
<comment type="catalytic activity">
    <reaction evidence="10">
        <text>L-seryl-[protein] + ATP = O-phospho-L-seryl-[protein] + ADP + H(+)</text>
        <dbReference type="Rhea" id="RHEA:17989"/>
        <dbReference type="Rhea" id="RHEA-COMP:9863"/>
        <dbReference type="Rhea" id="RHEA-COMP:11604"/>
        <dbReference type="ChEBI" id="CHEBI:15378"/>
        <dbReference type="ChEBI" id="CHEBI:29999"/>
        <dbReference type="ChEBI" id="CHEBI:30616"/>
        <dbReference type="ChEBI" id="CHEBI:83421"/>
        <dbReference type="ChEBI" id="CHEBI:456216"/>
        <dbReference type="EC" id="2.7.11.1"/>
    </reaction>
</comment>
<dbReference type="PANTHER" id="PTHR43289">
    <property type="entry name" value="MITOGEN-ACTIVATED PROTEIN KINASE KINASE KINASE 20-RELATED"/>
    <property type="match status" value="1"/>
</dbReference>
<evidence type="ECO:0000313" key="17">
    <source>
        <dbReference type="EMBL" id="MBB6449345.1"/>
    </source>
</evidence>
<protein>
    <recommendedName>
        <fullName evidence="12">Serine/threonine-protein kinase PrkC</fullName>
        <ecNumber evidence="1">2.7.11.1</ecNumber>
    </recommendedName>
</protein>
<dbReference type="Gene3D" id="3.30.10.20">
    <property type="match status" value="3"/>
</dbReference>
<dbReference type="GO" id="GO:0005524">
    <property type="term" value="F:ATP binding"/>
    <property type="evidence" value="ECO:0007669"/>
    <property type="project" value="UniProtKB-KW"/>
</dbReference>
<dbReference type="PROSITE" id="PS51178">
    <property type="entry name" value="PASTA"/>
    <property type="match status" value="3"/>
</dbReference>
<dbReference type="SUPFAM" id="SSF56112">
    <property type="entry name" value="Protein kinase-like (PK-like)"/>
    <property type="match status" value="1"/>
</dbReference>
<dbReference type="Proteomes" id="UP000568839">
    <property type="component" value="Unassembled WGS sequence"/>
</dbReference>
<comment type="caution">
    <text evidence="17">The sequence shown here is derived from an EMBL/GenBank/DDBJ whole genome shotgun (WGS) entry which is preliminary data.</text>
</comment>
<evidence type="ECO:0000259" key="16">
    <source>
        <dbReference type="PROSITE" id="PS51178"/>
    </source>
</evidence>
<dbReference type="InterPro" id="IPR000719">
    <property type="entry name" value="Prot_kinase_dom"/>
</dbReference>
<evidence type="ECO:0000256" key="8">
    <source>
        <dbReference type="ARBA" id="ARBA00022968"/>
    </source>
</evidence>
<feature type="region of interest" description="Disordered" evidence="13">
    <location>
        <begin position="301"/>
        <end position="321"/>
    </location>
</feature>